<feature type="domain" description="DinB-like" evidence="2">
    <location>
        <begin position="126"/>
        <end position="248"/>
    </location>
</feature>
<evidence type="ECO:0000259" key="1">
    <source>
        <dbReference type="Pfam" id="PF03992"/>
    </source>
</evidence>
<gene>
    <name evidence="3" type="ORF">KK062_24890</name>
</gene>
<accession>A0AAP2E1R5</accession>
<dbReference type="InterPro" id="IPR011008">
    <property type="entry name" value="Dimeric_a/b-barrel"/>
</dbReference>
<dbReference type="InterPro" id="IPR024775">
    <property type="entry name" value="DinB-like"/>
</dbReference>
<feature type="domain" description="ABM" evidence="1">
    <location>
        <begin position="1"/>
        <end position="68"/>
    </location>
</feature>
<evidence type="ECO:0000259" key="2">
    <source>
        <dbReference type="Pfam" id="PF12867"/>
    </source>
</evidence>
<evidence type="ECO:0000313" key="3">
    <source>
        <dbReference type="EMBL" id="MBT1711503.1"/>
    </source>
</evidence>
<dbReference type="AlphaFoldDB" id="A0AAP2E1R5"/>
<dbReference type="Proteomes" id="UP001319080">
    <property type="component" value="Unassembled WGS sequence"/>
</dbReference>
<proteinExistence type="predicted"/>
<dbReference type="RefSeq" id="WP_254087073.1">
    <property type="nucleotide sequence ID" value="NZ_JAHESE010000035.1"/>
</dbReference>
<dbReference type="SUPFAM" id="SSF109854">
    <property type="entry name" value="DinB/YfiT-like putative metalloenzymes"/>
    <property type="match status" value="1"/>
</dbReference>
<dbReference type="Pfam" id="PF12867">
    <property type="entry name" value="DinB_2"/>
    <property type="match status" value="1"/>
</dbReference>
<keyword evidence="4" id="KW-1185">Reference proteome</keyword>
<name>A0AAP2E1R5_9BACT</name>
<organism evidence="3 4">
    <name type="scientific">Dawidia cretensis</name>
    <dbReference type="NCBI Taxonomy" id="2782350"/>
    <lineage>
        <taxon>Bacteria</taxon>
        <taxon>Pseudomonadati</taxon>
        <taxon>Bacteroidota</taxon>
        <taxon>Cytophagia</taxon>
        <taxon>Cytophagales</taxon>
        <taxon>Chryseotaleaceae</taxon>
        <taxon>Dawidia</taxon>
    </lineage>
</organism>
<reference evidence="3 4" key="1">
    <citation type="submission" date="2021-05" db="EMBL/GenBank/DDBJ databases">
        <title>A Polyphasic approach of four new species of the genus Ohtaekwangia: Ohtaekwangia histidinii sp. nov., Ohtaekwangia cretensis sp. nov., Ohtaekwangia indiensis sp. nov., Ohtaekwangia reichenbachii sp. nov. from diverse environment.</title>
        <authorList>
            <person name="Octaviana S."/>
        </authorList>
    </citation>
    <scope>NUCLEOTIDE SEQUENCE [LARGE SCALE GENOMIC DNA]</scope>
    <source>
        <strain evidence="3 4">PWU5</strain>
    </source>
</reference>
<dbReference type="EMBL" id="JAHESE010000035">
    <property type="protein sequence ID" value="MBT1711503.1"/>
    <property type="molecule type" value="Genomic_DNA"/>
</dbReference>
<dbReference type="InterPro" id="IPR034660">
    <property type="entry name" value="DinB/YfiT-like"/>
</dbReference>
<dbReference type="SUPFAM" id="SSF54909">
    <property type="entry name" value="Dimeric alpha+beta barrel"/>
    <property type="match status" value="1"/>
</dbReference>
<sequence>MITRIWHGRTRPEDGDRYLEQLVVAGTEEYRQTPGNLSAKIWRKQENDACHFWTVTEWDDLPSVKAFAGDDFRRAKYYAEDRGILLDFEEHVQHYECFDVSRTKIHHYLYQLEQTYHGGNWLDESLLGKLDGLTSEQAFATPVPGVHSVAEIVWHCIYWRTVLIHWLRGDNVYRDETRARLNFLPLDVLQAKGWEGLRLELENTQVTLRALLLQKDDRYLAGEYQPGCTYEDAVAGTIQHDIYHLGQIGLVLKILLVMGKTV</sequence>
<protein>
    <submittedName>
        <fullName evidence="3">DinB family protein</fullName>
    </submittedName>
</protein>
<comment type="caution">
    <text evidence="3">The sequence shown here is derived from an EMBL/GenBank/DDBJ whole genome shotgun (WGS) entry which is preliminary data.</text>
</comment>
<dbReference type="Gene3D" id="1.20.120.450">
    <property type="entry name" value="dinb family like domain"/>
    <property type="match status" value="1"/>
</dbReference>
<dbReference type="InterPro" id="IPR007138">
    <property type="entry name" value="ABM_dom"/>
</dbReference>
<dbReference type="Pfam" id="PF03992">
    <property type="entry name" value="ABM"/>
    <property type="match status" value="1"/>
</dbReference>
<evidence type="ECO:0000313" key="4">
    <source>
        <dbReference type="Proteomes" id="UP001319080"/>
    </source>
</evidence>